<accession>A0AAE0IJ59</accession>
<evidence type="ECO:0000313" key="4">
    <source>
        <dbReference type="Proteomes" id="UP001283341"/>
    </source>
</evidence>
<dbReference type="InterPro" id="IPR027417">
    <property type="entry name" value="P-loop_NTPase"/>
</dbReference>
<dbReference type="EMBL" id="JAUEDM010000002">
    <property type="protein sequence ID" value="KAK3326128.1"/>
    <property type="molecule type" value="Genomic_DNA"/>
</dbReference>
<gene>
    <name evidence="3" type="ORF">B0H66DRAFT_147762</name>
</gene>
<feature type="coiled-coil region" evidence="1">
    <location>
        <begin position="367"/>
        <end position="460"/>
    </location>
</feature>
<organism evidence="3 4">
    <name type="scientific">Apodospora peruviana</name>
    <dbReference type="NCBI Taxonomy" id="516989"/>
    <lineage>
        <taxon>Eukaryota</taxon>
        <taxon>Fungi</taxon>
        <taxon>Dikarya</taxon>
        <taxon>Ascomycota</taxon>
        <taxon>Pezizomycotina</taxon>
        <taxon>Sordariomycetes</taxon>
        <taxon>Sordariomycetidae</taxon>
        <taxon>Sordariales</taxon>
        <taxon>Lasiosphaeriaceae</taxon>
        <taxon>Apodospora</taxon>
    </lineage>
</organism>
<dbReference type="Gene3D" id="3.40.50.300">
    <property type="entry name" value="P-loop containing nucleotide triphosphate hydrolases"/>
    <property type="match status" value="1"/>
</dbReference>
<dbReference type="InterPro" id="IPR006073">
    <property type="entry name" value="GTP-bd"/>
</dbReference>
<dbReference type="Pfam" id="PF01926">
    <property type="entry name" value="MMR_HSR1"/>
    <property type="match status" value="1"/>
</dbReference>
<evidence type="ECO:0000256" key="1">
    <source>
        <dbReference type="SAM" id="Coils"/>
    </source>
</evidence>
<name>A0AAE0IJ59_9PEZI</name>
<sequence length="494" mass="55666">MESNLHPEIHDVYIAVVGVAGAGKTSLVSTCAGCDPSQIEPSTDIFNDVSFMYNDTLRVHLVDTPGLNSSDDEEAEAEALHNLTIQLMDSFTFFQEGIFFTGILLLQPISDDHTAGPPLKTLEMFKELCGAGDDDISQYVALATRSMWPNTGPEEDQRLEAQLFASDGLFGHLHRAGSRTFRYTETKDSALEIVSHILAQRGLIPPPPPPPPPLDTATSQLQQVHDDARTVHEADVGEFTAEIHLARSRHMTRLAQMYTQMEHAMKAHDDAMTSIFQHEINGLHAQINQLNETIAQKDNHISGLRDEMLAVREQDRLQREQELNAQATALHEEMARRGRQHDEHITSLRAEMARQSQKHADEVVAVKQESEGTVRRVREEMERETRELVKATQEGMAKEAEERVAGVRKEMERMRAEIDRERDQNMRVLKAEMARLVQREKEARERAVRAEAAMRKTSEEREHLHRANTAPIQPWTIARLWGIGQGQGGGGRAR</sequence>
<feature type="coiled-coil region" evidence="1">
    <location>
        <begin position="287"/>
        <end position="337"/>
    </location>
</feature>
<keyword evidence="4" id="KW-1185">Reference proteome</keyword>
<dbReference type="Proteomes" id="UP001283341">
    <property type="component" value="Unassembled WGS sequence"/>
</dbReference>
<feature type="domain" description="G" evidence="2">
    <location>
        <begin position="14"/>
        <end position="76"/>
    </location>
</feature>
<dbReference type="GO" id="GO:0005525">
    <property type="term" value="F:GTP binding"/>
    <property type="evidence" value="ECO:0007669"/>
    <property type="project" value="InterPro"/>
</dbReference>
<dbReference type="CDD" id="cd00882">
    <property type="entry name" value="Ras_like_GTPase"/>
    <property type="match status" value="1"/>
</dbReference>
<dbReference type="AlphaFoldDB" id="A0AAE0IJ59"/>
<reference evidence="3" key="2">
    <citation type="submission" date="2023-06" db="EMBL/GenBank/DDBJ databases">
        <authorList>
            <consortium name="Lawrence Berkeley National Laboratory"/>
            <person name="Haridas S."/>
            <person name="Hensen N."/>
            <person name="Bonometti L."/>
            <person name="Westerberg I."/>
            <person name="Brannstrom I.O."/>
            <person name="Guillou S."/>
            <person name="Cros-Aarteil S."/>
            <person name="Calhoun S."/>
            <person name="Kuo A."/>
            <person name="Mondo S."/>
            <person name="Pangilinan J."/>
            <person name="Riley R."/>
            <person name="Labutti K."/>
            <person name="Andreopoulos B."/>
            <person name="Lipzen A."/>
            <person name="Chen C."/>
            <person name="Yanf M."/>
            <person name="Daum C."/>
            <person name="Ng V."/>
            <person name="Clum A."/>
            <person name="Steindorff A."/>
            <person name="Ohm R."/>
            <person name="Martin F."/>
            <person name="Silar P."/>
            <person name="Natvig D."/>
            <person name="Lalanne C."/>
            <person name="Gautier V."/>
            <person name="Ament-Velasquez S.L."/>
            <person name="Kruys A."/>
            <person name="Hutchinson M.I."/>
            <person name="Powell A.J."/>
            <person name="Barry K."/>
            <person name="Miller A.N."/>
            <person name="Grigoriev I.V."/>
            <person name="Debuchy R."/>
            <person name="Gladieux P."/>
            <person name="Thoren M.H."/>
            <person name="Johannesson H."/>
        </authorList>
    </citation>
    <scope>NUCLEOTIDE SEQUENCE</scope>
    <source>
        <strain evidence="3">CBS 118394</strain>
    </source>
</reference>
<evidence type="ECO:0000259" key="2">
    <source>
        <dbReference type="Pfam" id="PF01926"/>
    </source>
</evidence>
<proteinExistence type="predicted"/>
<evidence type="ECO:0000313" key="3">
    <source>
        <dbReference type="EMBL" id="KAK3326128.1"/>
    </source>
</evidence>
<keyword evidence="1" id="KW-0175">Coiled coil</keyword>
<reference evidence="3" key="1">
    <citation type="journal article" date="2023" name="Mol. Phylogenet. Evol.">
        <title>Genome-scale phylogeny and comparative genomics of the fungal order Sordariales.</title>
        <authorList>
            <person name="Hensen N."/>
            <person name="Bonometti L."/>
            <person name="Westerberg I."/>
            <person name="Brannstrom I.O."/>
            <person name="Guillou S."/>
            <person name="Cros-Aarteil S."/>
            <person name="Calhoun S."/>
            <person name="Haridas S."/>
            <person name="Kuo A."/>
            <person name="Mondo S."/>
            <person name="Pangilinan J."/>
            <person name="Riley R."/>
            <person name="LaButti K."/>
            <person name="Andreopoulos B."/>
            <person name="Lipzen A."/>
            <person name="Chen C."/>
            <person name="Yan M."/>
            <person name="Daum C."/>
            <person name="Ng V."/>
            <person name="Clum A."/>
            <person name="Steindorff A."/>
            <person name="Ohm R.A."/>
            <person name="Martin F."/>
            <person name="Silar P."/>
            <person name="Natvig D.O."/>
            <person name="Lalanne C."/>
            <person name="Gautier V."/>
            <person name="Ament-Velasquez S.L."/>
            <person name="Kruys A."/>
            <person name="Hutchinson M.I."/>
            <person name="Powell A.J."/>
            <person name="Barry K."/>
            <person name="Miller A.N."/>
            <person name="Grigoriev I.V."/>
            <person name="Debuchy R."/>
            <person name="Gladieux P."/>
            <person name="Hiltunen Thoren M."/>
            <person name="Johannesson H."/>
        </authorList>
    </citation>
    <scope>NUCLEOTIDE SEQUENCE</scope>
    <source>
        <strain evidence="3">CBS 118394</strain>
    </source>
</reference>
<dbReference type="SUPFAM" id="SSF52540">
    <property type="entry name" value="P-loop containing nucleoside triphosphate hydrolases"/>
    <property type="match status" value="1"/>
</dbReference>
<protein>
    <recommendedName>
        <fullName evidence="2">G domain-containing protein</fullName>
    </recommendedName>
</protein>
<comment type="caution">
    <text evidence="3">The sequence shown here is derived from an EMBL/GenBank/DDBJ whole genome shotgun (WGS) entry which is preliminary data.</text>
</comment>